<comment type="caution">
    <text evidence="8">The sequence shown here is derived from an EMBL/GenBank/DDBJ whole genome shotgun (WGS) entry which is preliminary data.</text>
</comment>
<dbReference type="SUPFAM" id="SSF103481">
    <property type="entry name" value="Multidrug resistance efflux transporter EmrE"/>
    <property type="match status" value="2"/>
</dbReference>
<keyword evidence="4 6" id="KW-0472">Membrane</keyword>
<evidence type="ECO:0000256" key="1">
    <source>
        <dbReference type="ARBA" id="ARBA00004141"/>
    </source>
</evidence>
<dbReference type="GO" id="GO:0016020">
    <property type="term" value="C:membrane"/>
    <property type="evidence" value="ECO:0007669"/>
    <property type="project" value="UniProtKB-SubCell"/>
</dbReference>
<accession>A0A2P6TXR6</accession>
<evidence type="ECO:0000256" key="4">
    <source>
        <dbReference type="ARBA" id="ARBA00023136"/>
    </source>
</evidence>
<reference evidence="8 9" key="1">
    <citation type="journal article" date="2018" name="Plant J.">
        <title>Genome sequences of Chlorella sorokiniana UTEX 1602 and Micractinium conductrix SAG 241.80: implications to maltose excretion by a green alga.</title>
        <authorList>
            <person name="Arriola M.B."/>
            <person name="Velmurugan N."/>
            <person name="Zhang Y."/>
            <person name="Plunkett M.H."/>
            <person name="Hondzo H."/>
            <person name="Barney B.M."/>
        </authorList>
    </citation>
    <scope>NUCLEOTIDE SEQUENCE [LARGE SCALE GENOMIC DNA]</scope>
    <source>
        <strain evidence="9">UTEX 1602</strain>
    </source>
</reference>
<sequence length="412" mass="43892">MQCSARLGPSLGLRPVAARPQTALHAAPRLQSAAQPPRQLGAAQPALPQQPRRPRQQAAQRHTVVASAAAGSAPVVAAAAAEPAGGNNALKVTAYVFLWYAFNIVFNILNKSTLNIFPAPWFLATFQLMASAAFMCVLWALRLQPVPQVSWADIKALAPVALFHTIGHVSACVSFSQMAVSFAHVVKAAEPVLSVVLAKVILNESTPVYVWMSLLPIIAGCSLAAMKEVSFAWSGFNNAMISNVGMVLRNIYSKKFLGQLKLKLDGINLFAILSIISIFYCLPCALVVEGFKGGVNQWAPMWDAAVLASGGLAAWIKLLIFGGIFYHLYNQASYMVLDQGISPVTFSVGNTMKRVAVVVSSVLFFKNPVSMMNWVGSMIAMLGTGLYSLAKQKATDDAKKAKAAAAAQGKAA</sequence>
<feature type="transmembrane region" description="Helical" evidence="6">
    <location>
        <begin position="121"/>
        <end position="141"/>
    </location>
</feature>
<evidence type="ECO:0000256" key="2">
    <source>
        <dbReference type="ARBA" id="ARBA00022692"/>
    </source>
</evidence>
<name>A0A2P6TXR6_CHLSO</name>
<dbReference type="OrthoDB" id="6418713at2759"/>
<feature type="transmembrane region" description="Helical" evidence="6">
    <location>
        <begin position="92"/>
        <end position="109"/>
    </location>
</feature>
<evidence type="ECO:0000256" key="5">
    <source>
        <dbReference type="SAM" id="MobiDB-lite"/>
    </source>
</evidence>
<dbReference type="Proteomes" id="UP000239899">
    <property type="component" value="Unassembled WGS sequence"/>
</dbReference>
<gene>
    <name evidence="8" type="ORF">C2E21_2687</name>
</gene>
<dbReference type="InterPro" id="IPR050186">
    <property type="entry name" value="TPT_transporter"/>
</dbReference>
<dbReference type="EMBL" id="LHPG02000004">
    <property type="protein sequence ID" value="PRW58856.1"/>
    <property type="molecule type" value="Genomic_DNA"/>
</dbReference>
<evidence type="ECO:0000259" key="7">
    <source>
        <dbReference type="Pfam" id="PF03151"/>
    </source>
</evidence>
<keyword evidence="3 6" id="KW-1133">Transmembrane helix</keyword>
<keyword evidence="2 6" id="KW-0812">Transmembrane</keyword>
<organism evidence="8 9">
    <name type="scientific">Chlorella sorokiniana</name>
    <name type="common">Freshwater green alga</name>
    <dbReference type="NCBI Taxonomy" id="3076"/>
    <lineage>
        <taxon>Eukaryota</taxon>
        <taxon>Viridiplantae</taxon>
        <taxon>Chlorophyta</taxon>
        <taxon>core chlorophytes</taxon>
        <taxon>Trebouxiophyceae</taxon>
        <taxon>Chlorellales</taxon>
        <taxon>Chlorellaceae</taxon>
        <taxon>Chlorella clade</taxon>
        <taxon>Chlorella</taxon>
    </lineage>
</organism>
<comment type="subcellular location">
    <subcellularLocation>
        <location evidence="1">Membrane</location>
        <topology evidence="1">Multi-pass membrane protein</topology>
    </subcellularLocation>
</comment>
<feature type="transmembrane region" description="Helical" evidence="6">
    <location>
        <begin position="207"/>
        <end position="225"/>
    </location>
</feature>
<feature type="transmembrane region" description="Helical" evidence="6">
    <location>
        <begin position="308"/>
        <end position="329"/>
    </location>
</feature>
<dbReference type="Pfam" id="PF03151">
    <property type="entry name" value="TPT"/>
    <property type="match status" value="1"/>
</dbReference>
<feature type="domain" description="Sugar phosphate transporter" evidence="7">
    <location>
        <begin position="91"/>
        <end position="388"/>
    </location>
</feature>
<feature type="region of interest" description="Disordered" evidence="5">
    <location>
        <begin position="26"/>
        <end position="63"/>
    </location>
</feature>
<protein>
    <submittedName>
        <fullName evidence="8">Xylulose 5-phosphate phosphate chloroplastic</fullName>
    </submittedName>
</protein>
<dbReference type="InterPro" id="IPR004853">
    <property type="entry name" value="Sugar_P_trans_dom"/>
</dbReference>
<feature type="transmembrane region" description="Helical" evidence="6">
    <location>
        <begin position="269"/>
        <end position="288"/>
    </location>
</feature>
<keyword evidence="9" id="KW-1185">Reference proteome</keyword>
<feature type="transmembrane region" description="Helical" evidence="6">
    <location>
        <begin position="371"/>
        <end position="390"/>
    </location>
</feature>
<dbReference type="InterPro" id="IPR037185">
    <property type="entry name" value="EmrE-like"/>
</dbReference>
<feature type="compositionally biased region" description="Low complexity" evidence="5">
    <location>
        <begin position="33"/>
        <end position="63"/>
    </location>
</feature>
<dbReference type="AlphaFoldDB" id="A0A2P6TXR6"/>
<dbReference type="PANTHER" id="PTHR11132">
    <property type="entry name" value="SOLUTE CARRIER FAMILY 35"/>
    <property type="match status" value="1"/>
</dbReference>
<evidence type="ECO:0000313" key="9">
    <source>
        <dbReference type="Proteomes" id="UP000239899"/>
    </source>
</evidence>
<evidence type="ECO:0000256" key="3">
    <source>
        <dbReference type="ARBA" id="ARBA00022989"/>
    </source>
</evidence>
<evidence type="ECO:0000256" key="6">
    <source>
        <dbReference type="SAM" id="Phobius"/>
    </source>
</evidence>
<proteinExistence type="predicted"/>
<evidence type="ECO:0000313" key="8">
    <source>
        <dbReference type="EMBL" id="PRW58856.1"/>
    </source>
</evidence>